<feature type="coiled-coil region" evidence="3">
    <location>
        <begin position="552"/>
        <end position="616"/>
    </location>
</feature>
<dbReference type="InterPro" id="IPR036427">
    <property type="entry name" value="Bromodomain-like_sf"/>
</dbReference>
<evidence type="ECO:0000256" key="1">
    <source>
        <dbReference type="ARBA" id="ARBA00023117"/>
    </source>
</evidence>
<dbReference type="PRINTS" id="PR00503">
    <property type="entry name" value="BROMODOMAIN"/>
</dbReference>
<evidence type="ECO:0000256" key="4">
    <source>
        <dbReference type="SAM" id="MobiDB-lite"/>
    </source>
</evidence>
<feature type="domain" description="Bromo" evidence="5">
    <location>
        <begin position="169"/>
        <end position="241"/>
    </location>
</feature>
<feature type="compositionally biased region" description="Polar residues" evidence="4">
    <location>
        <begin position="482"/>
        <end position="492"/>
    </location>
</feature>
<protein>
    <submittedName>
        <fullName evidence="6">Transcription factor GTE9</fullName>
    </submittedName>
</protein>
<dbReference type="Pfam" id="PF00439">
    <property type="entry name" value="Bromodomain"/>
    <property type="match status" value="1"/>
</dbReference>
<evidence type="ECO:0000256" key="3">
    <source>
        <dbReference type="SAM" id="Coils"/>
    </source>
</evidence>
<keyword evidence="1 2" id="KW-0103">Bromodomain</keyword>
<dbReference type="InterPro" id="IPR052442">
    <property type="entry name" value="Env_Response_Regulator"/>
</dbReference>
<reference evidence="6" key="1">
    <citation type="submission" date="2015-07" db="EMBL/GenBank/DDBJ databases">
        <title>Transcriptome Assembly of Anthurium amnicola.</title>
        <authorList>
            <person name="Suzuki J."/>
        </authorList>
    </citation>
    <scope>NUCLEOTIDE SEQUENCE</scope>
</reference>
<sequence>MVSESELVNLDNAPLRFFDLSVMTVAEKLTLKKKLKVELSYVISAAESIEEQLSRMLSCKISVAADDCQLLSGNDYSANMQSSSGGTEGHHVSSRFKRKATDMCAEHIVTDGFSNRKEMMIMEKSESASVVTGTRKCENLPKLDGEKSEGHKIDASKFKQCMLVLSGLMNHRSGWVFNKPVDPVNLNIPDYFSIISNPMDLGTIRTRLKNKLYLDTLDFAADVKLTFSNAMRYNPPYNDVHVMAKELNNIFSKKWKILEVKWRKERPHASQQSVPRKVQIGTPTSIPVIREESTCDQISSAKKLLTSADRQMLRKKLAKISQGNTPAQVLRFLERFGFHGQNDGSIEVDIDEFDEEALLELHQLVRSCMDQSLSKSEGPKKGCEEVSVQGLHEGNASRNVSRPWHDSQRPRISSCTNSTSNNIDRLCSSDNDFTQSSSSDVDSERSSGGKNQELPVIASHLTRDDVQKGNLNRDSDVANLFNGENAQTSCTPTTPPSYDKKGEGHPVSEEQLSPSKALRAAMLKRRFADTILKAQQKTLLNNGGKGDPAKMKQERENLKKKQQEERARIEAQVKAAEAAARKKVDEELKLQREREREAARLALQKMEKTVDIDENREIQKDLEILGYSQPNQHIDLPNEMVVDFTDGFELQGGLGNPLEQLGLFIKKDDLDEEAEDWISASGICDVEEGEIGPT</sequence>
<dbReference type="EMBL" id="GDJX01014604">
    <property type="protein sequence ID" value="JAT53332.1"/>
    <property type="molecule type" value="Transcribed_RNA"/>
</dbReference>
<gene>
    <name evidence="6" type="primary">GTE9_1</name>
    <name evidence="6" type="ORF">g.51024</name>
</gene>
<evidence type="ECO:0000259" key="5">
    <source>
        <dbReference type="PROSITE" id="PS50014"/>
    </source>
</evidence>
<dbReference type="PANTHER" id="PTHR46136">
    <property type="entry name" value="TRANSCRIPTION FACTOR GTE8"/>
    <property type="match status" value="1"/>
</dbReference>
<keyword evidence="3" id="KW-0175">Coiled coil</keyword>
<dbReference type="AlphaFoldDB" id="A0A1D1YFC0"/>
<name>A0A1D1YFC0_9ARAE</name>
<feature type="region of interest" description="Disordered" evidence="4">
    <location>
        <begin position="372"/>
        <end position="513"/>
    </location>
</feature>
<dbReference type="SUPFAM" id="SSF47370">
    <property type="entry name" value="Bromodomain"/>
    <property type="match status" value="1"/>
</dbReference>
<accession>A0A1D1YFC0</accession>
<dbReference type="PROSITE" id="PS50014">
    <property type="entry name" value="BROMODOMAIN_2"/>
    <property type="match status" value="1"/>
</dbReference>
<evidence type="ECO:0000256" key="2">
    <source>
        <dbReference type="PROSITE-ProRule" id="PRU00035"/>
    </source>
</evidence>
<dbReference type="SMART" id="SM00297">
    <property type="entry name" value="BROMO"/>
    <property type="match status" value="1"/>
</dbReference>
<evidence type="ECO:0000313" key="6">
    <source>
        <dbReference type="EMBL" id="JAT53332.1"/>
    </source>
</evidence>
<proteinExistence type="predicted"/>
<feature type="compositionally biased region" description="Basic and acidic residues" evidence="4">
    <location>
        <begin position="461"/>
        <end position="476"/>
    </location>
</feature>
<dbReference type="Gene3D" id="1.20.1270.220">
    <property type="match status" value="1"/>
</dbReference>
<dbReference type="InterPro" id="IPR038336">
    <property type="entry name" value="NET_sf"/>
</dbReference>
<dbReference type="PANTHER" id="PTHR46136:SF19">
    <property type="entry name" value="TRANSCRIPTION FACTOR GTE12"/>
    <property type="match status" value="1"/>
</dbReference>
<dbReference type="InterPro" id="IPR001487">
    <property type="entry name" value="Bromodomain"/>
</dbReference>
<feature type="compositionally biased region" description="Low complexity" evidence="4">
    <location>
        <begin position="413"/>
        <end position="440"/>
    </location>
</feature>
<organism evidence="6">
    <name type="scientific">Anthurium amnicola</name>
    <dbReference type="NCBI Taxonomy" id="1678845"/>
    <lineage>
        <taxon>Eukaryota</taxon>
        <taxon>Viridiplantae</taxon>
        <taxon>Streptophyta</taxon>
        <taxon>Embryophyta</taxon>
        <taxon>Tracheophyta</taxon>
        <taxon>Spermatophyta</taxon>
        <taxon>Magnoliopsida</taxon>
        <taxon>Liliopsida</taxon>
        <taxon>Araceae</taxon>
        <taxon>Pothoideae</taxon>
        <taxon>Potheae</taxon>
        <taxon>Anthurium</taxon>
    </lineage>
</organism>
<feature type="compositionally biased region" description="Basic and acidic residues" evidence="4">
    <location>
        <begin position="498"/>
        <end position="508"/>
    </location>
</feature>
<dbReference type="Gene3D" id="1.20.920.10">
    <property type="entry name" value="Bromodomain-like"/>
    <property type="match status" value="1"/>
</dbReference>